<dbReference type="InterPro" id="IPR002931">
    <property type="entry name" value="Transglutaminase-like"/>
</dbReference>
<dbReference type="InterPro" id="IPR013589">
    <property type="entry name" value="Bac_transglu_N"/>
</dbReference>
<comment type="caution">
    <text evidence="2">The sequence shown here is derived from an EMBL/GenBank/DDBJ whole genome shotgun (WGS) entry which is preliminary data.</text>
</comment>
<dbReference type="SMART" id="SM00460">
    <property type="entry name" value="TGc"/>
    <property type="match status" value="1"/>
</dbReference>
<dbReference type="SUPFAM" id="SSF54001">
    <property type="entry name" value="Cysteine proteinases"/>
    <property type="match status" value="1"/>
</dbReference>
<keyword evidence="3" id="KW-1185">Reference proteome</keyword>
<accession>A0A438ALY6</accession>
<sequence length="276" mass="29895">MRLSVSHVTTYRYDPPRRGMVQSLRLTPAVFEGQQAIDWRVDVPGGFRGAAFRDGAGDWVETVSLQGPMPEVAVTVQGEVETRDLSGVLRGHRETVPPVAYLRTTNSTELDPRLRELAGDALEGASLQDRLDQAHRLTSAVRDAIEYLPGRTHTGTSAAEALEQGHGVCQDHTHALISVAIASGIPARYVTGYLFVDDGNGHEASHAWAELHIEGMGWIGFDAANRCCPDDRYIRLGSGHDATYAAPIRGLAEGTGSETLEVAVKVSESSQQQQQQ</sequence>
<organism evidence="2 3">
    <name type="scientific">Mesobaculum littorinae</name>
    <dbReference type="NCBI Taxonomy" id="2486419"/>
    <lineage>
        <taxon>Bacteria</taxon>
        <taxon>Pseudomonadati</taxon>
        <taxon>Pseudomonadota</taxon>
        <taxon>Alphaproteobacteria</taxon>
        <taxon>Rhodobacterales</taxon>
        <taxon>Roseobacteraceae</taxon>
        <taxon>Mesobaculum</taxon>
    </lineage>
</organism>
<feature type="domain" description="Transglutaminase-like" evidence="1">
    <location>
        <begin position="161"/>
        <end position="225"/>
    </location>
</feature>
<dbReference type="PANTHER" id="PTHR33490">
    <property type="entry name" value="BLR5614 PROTEIN-RELATED"/>
    <property type="match status" value="1"/>
</dbReference>
<evidence type="ECO:0000259" key="1">
    <source>
        <dbReference type="SMART" id="SM00460"/>
    </source>
</evidence>
<dbReference type="InterPro" id="IPR038765">
    <property type="entry name" value="Papain-like_cys_pep_sf"/>
</dbReference>
<dbReference type="Pfam" id="PF01841">
    <property type="entry name" value="Transglut_core"/>
    <property type="match status" value="1"/>
</dbReference>
<evidence type="ECO:0000313" key="2">
    <source>
        <dbReference type="EMBL" id="RVV99597.1"/>
    </source>
</evidence>
<dbReference type="PANTHER" id="PTHR33490:SF6">
    <property type="entry name" value="SLL1049 PROTEIN"/>
    <property type="match status" value="1"/>
</dbReference>
<dbReference type="EMBL" id="RQXX01000001">
    <property type="protein sequence ID" value="RVV99597.1"/>
    <property type="molecule type" value="Genomic_DNA"/>
</dbReference>
<protein>
    <submittedName>
        <fullName evidence="2">Transglutaminase family protein</fullName>
    </submittedName>
</protein>
<name>A0A438ALY6_9RHOB</name>
<dbReference type="OrthoDB" id="9804023at2"/>
<dbReference type="Gene3D" id="3.10.620.30">
    <property type="match status" value="1"/>
</dbReference>
<dbReference type="Pfam" id="PF08379">
    <property type="entry name" value="Bact_transglu_N"/>
    <property type="match status" value="1"/>
</dbReference>
<evidence type="ECO:0000313" key="3">
    <source>
        <dbReference type="Proteomes" id="UP000285908"/>
    </source>
</evidence>
<proteinExistence type="predicted"/>
<gene>
    <name evidence="2" type="ORF">EKE94_02635</name>
</gene>
<dbReference type="Proteomes" id="UP000285908">
    <property type="component" value="Unassembled WGS sequence"/>
</dbReference>
<reference evidence="2 3" key="1">
    <citation type="submission" date="2018-11" db="EMBL/GenBank/DDBJ databases">
        <title>Mesobaculum littorinae gen. nov., sp. nov., isolated from Littorina scabra that represents a novel genus of the order Rhodobacteraceae.</title>
        <authorList>
            <person name="Li F."/>
        </authorList>
    </citation>
    <scope>NUCLEOTIDE SEQUENCE [LARGE SCALE GENOMIC DNA]</scope>
    <source>
        <strain evidence="2 3">M0103</strain>
    </source>
</reference>
<dbReference type="RefSeq" id="WP_127905040.1">
    <property type="nucleotide sequence ID" value="NZ_RQXX01000001.1"/>
</dbReference>
<dbReference type="AlphaFoldDB" id="A0A438ALY6"/>